<evidence type="ECO:0000313" key="1">
    <source>
        <dbReference type="EMBL" id="OWM83095.1"/>
    </source>
</evidence>
<name>A0A218XD13_PUNGR</name>
<dbReference type="AlphaFoldDB" id="A0A218XD13"/>
<organism evidence="1 2">
    <name type="scientific">Punica granatum</name>
    <name type="common">Pomegranate</name>
    <dbReference type="NCBI Taxonomy" id="22663"/>
    <lineage>
        <taxon>Eukaryota</taxon>
        <taxon>Viridiplantae</taxon>
        <taxon>Streptophyta</taxon>
        <taxon>Embryophyta</taxon>
        <taxon>Tracheophyta</taxon>
        <taxon>Spermatophyta</taxon>
        <taxon>Magnoliopsida</taxon>
        <taxon>eudicotyledons</taxon>
        <taxon>Gunneridae</taxon>
        <taxon>Pentapetalae</taxon>
        <taxon>rosids</taxon>
        <taxon>malvids</taxon>
        <taxon>Myrtales</taxon>
        <taxon>Lythraceae</taxon>
        <taxon>Punica</taxon>
    </lineage>
</organism>
<comment type="caution">
    <text evidence="1">The sequence shown here is derived from an EMBL/GenBank/DDBJ whole genome shotgun (WGS) entry which is preliminary data.</text>
</comment>
<proteinExistence type="predicted"/>
<gene>
    <name evidence="1" type="ORF">CDL15_Pgr011777</name>
</gene>
<evidence type="ECO:0000313" key="2">
    <source>
        <dbReference type="Proteomes" id="UP000197138"/>
    </source>
</evidence>
<sequence>MGRKRNGCHLLGVGLVYATDDAGIEYFAAHCKIAVQLFDRVMVIYAPSEIASSTAVLAKEEGICVGEDRARAPSMRRRFPTDNGRAKG</sequence>
<protein>
    <submittedName>
        <fullName evidence="1">Uncharacterized protein</fullName>
    </submittedName>
</protein>
<accession>A0A218XD13</accession>
<reference evidence="2" key="1">
    <citation type="journal article" date="2017" name="Plant J.">
        <title>The pomegranate (Punica granatum L.) genome and the genomics of punicalagin biosynthesis.</title>
        <authorList>
            <person name="Qin G."/>
            <person name="Xu C."/>
            <person name="Ming R."/>
            <person name="Tang H."/>
            <person name="Guyot R."/>
            <person name="Kramer E.M."/>
            <person name="Hu Y."/>
            <person name="Yi X."/>
            <person name="Qi Y."/>
            <person name="Xu X."/>
            <person name="Gao Z."/>
            <person name="Pan H."/>
            <person name="Jian J."/>
            <person name="Tian Y."/>
            <person name="Yue Z."/>
            <person name="Xu Y."/>
        </authorList>
    </citation>
    <scope>NUCLEOTIDE SEQUENCE [LARGE SCALE GENOMIC DNA]</scope>
    <source>
        <strain evidence="2">cv. Dabenzi</strain>
    </source>
</reference>
<dbReference type="EMBL" id="MTKT01001935">
    <property type="protein sequence ID" value="OWM83095.1"/>
    <property type="molecule type" value="Genomic_DNA"/>
</dbReference>
<dbReference type="Proteomes" id="UP000197138">
    <property type="component" value="Unassembled WGS sequence"/>
</dbReference>